<evidence type="ECO:0000313" key="2">
    <source>
        <dbReference type="EMBL" id="KAG6945951.1"/>
    </source>
</evidence>
<dbReference type="AlphaFoldDB" id="A0A8J5ICM8"/>
<feature type="compositionally biased region" description="Low complexity" evidence="1">
    <location>
        <begin position="81"/>
        <end position="105"/>
    </location>
</feature>
<sequence>MTKREACELARPVQLAGRWLRERKHVDYVRSVQGCTRDPSSDEDYIDDPFATTEDVANEGADMENLEEEGNDEGIAKPGNASTAAAPTDAASDDAPASAADAGSGVAKCVDASKKDAITVEARVGNSDTLAAGSCNADDSDTVDVDVDESKMD</sequence>
<dbReference type="EMBL" id="JAENGY010001984">
    <property type="protein sequence ID" value="KAG6945951.1"/>
    <property type="molecule type" value="Genomic_DNA"/>
</dbReference>
<reference evidence="2" key="1">
    <citation type="submission" date="2021-01" db="EMBL/GenBank/DDBJ databases">
        <title>Phytophthora aleatoria, a newly-described species from Pinus radiata is distinct from Phytophthora cactorum isolates based on comparative genomics.</title>
        <authorList>
            <person name="Mcdougal R."/>
            <person name="Panda P."/>
            <person name="Williams N."/>
            <person name="Studholme D.J."/>
        </authorList>
    </citation>
    <scope>NUCLEOTIDE SEQUENCE</scope>
    <source>
        <strain evidence="2">NZFS 4037</strain>
    </source>
</reference>
<proteinExistence type="predicted"/>
<feature type="compositionally biased region" description="Acidic residues" evidence="1">
    <location>
        <begin position="138"/>
        <end position="147"/>
    </location>
</feature>
<keyword evidence="3" id="KW-1185">Reference proteome</keyword>
<comment type="caution">
    <text evidence="2">The sequence shown here is derived from an EMBL/GenBank/DDBJ whole genome shotgun (WGS) entry which is preliminary data.</text>
</comment>
<name>A0A8J5ICM8_9STRA</name>
<evidence type="ECO:0000313" key="3">
    <source>
        <dbReference type="Proteomes" id="UP000709295"/>
    </source>
</evidence>
<accession>A0A8J5ICM8</accession>
<feature type="region of interest" description="Disordered" evidence="1">
    <location>
        <begin position="129"/>
        <end position="153"/>
    </location>
</feature>
<evidence type="ECO:0000256" key="1">
    <source>
        <dbReference type="SAM" id="MobiDB-lite"/>
    </source>
</evidence>
<dbReference type="Proteomes" id="UP000709295">
    <property type="component" value="Unassembled WGS sequence"/>
</dbReference>
<gene>
    <name evidence="2" type="ORF">JG688_00016284</name>
</gene>
<feature type="non-terminal residue" evidence="2">
    <location>
        <position position="1"/>
    </location>
</feature>
<organism evidence="2 3">
    <name type="scientific">Phytophthora aleatoria</name>
    <dbReference type="NCBI Taxonomy" id="2496075"/>
    <lineage>
        <taxon>Eukaryota</taxon>
        <taxon>Sar</taxon>
        <taxon>Stramenopiles</taxon>
        <taxon>Oomycota</taxon>
        <taxon>Peronosporomycetes</taxon>
        <taxon>Peronosporales</taxon>
        <taxon>Peronosporaceae</taxon>
        <taxon>Phytophthora</taxon>
    </lineage>
</organism>
<protein>
    <submittedName>
        <fullName evidence="2">Uncharacterized protein</fullName>
    </submittedName>
</protein>
<feature type="region of interest" description="Disordered" evidence="1">
    <location>
        <begin position="64"/>
        <end position="105"/>
    </location>
</feature>